<feature type="domain" description="DUF4218" evidence="3">
    <location>
        <begin position="698"/>
        <end position="810"/>
    </location>
</feature>
<evidence type="ECO:0000259" key="3">
    <source>
        <dbReference type="Pfam" id="PF13960"/>
    </source>
</evidence>
<dbReference type="Pfam" id="PF13952">
    <property type="entry name" value="DUF4216"/>
    <property type="match status" value="1"/>
</dbReference>
<organism evidence="5 6">
    <name type="scientific">Solanum verrucosum</name>
    <dbReference type="NCBI Taxonomy" id="315347"/>
    <lineage>
        <taxon>Eukaryota</taxon>
        <taxon>Viridiplantae</taxon>
        <taxon>Streptophyta</taxon>
        <taxon>Embryophyta</taxon>
        <taxon>Tracheophyta</taxon>
        <taxon>Spermatophyta</taxon>
        <taxon>Magnoliopsida</taxon>
        <taxon>eudicotyledons</taxon>
        <taxon>Gunneridae</taxon>
        <taxon>Pentapetalae</taxon>
        <taxon>asterids</taxon>
        <taxon>lamiids</taxon>
        <taxon>Solanales</taxon>
        <taxon>Solanaceae</taxon>
        <taxon>Solanoideae</taxon>
        <taxon>Solaneae</taxon>
        <taxon>Solanum</taxon>
    </lineage>
</organism>
<keyword evidence="6" id="KW-1185">Reference proteome</keyword>
<feature type="domain" description="Transposase-associated" evidence="4">
    <location>
        <begin position="5"/>
        <end position="80"/>
    </location>
</feature>
<dbReference type="PANTHER" id="PTHR10775">
    <property type="entry name" value="OS08G0208400 PROTEIN"/>
    <property type="match status" value="1"/>
</dbReference>
<dbReference type="Pfam" id="PF13960">
    <property type="entry name" value="DUF4218"/>
    <property type="match status" value="1"/>
</dbReference>
<reference evidence="5" key="1">
    <citation type="submission" date="2023-08" db="EMBL/GenBank/DDBJ databases">
        <title>A de novo genome assembly of Solanum verrucosum Schlechtendal, a Mexican diploid species geographically isolated from the other diploid A-genome species in potato relatives.</title>
        <authorList>
            <person name="Hosaka K."/>
        </authorList>
    </citation>
    <scope>NUCLEOTIDE SEQUENCE</scope>
    <source>
        <tissue evidence="5">Young leaves</tissue>
    </source>
</reference>
<dbReference type="Pfam" id="PF13963">
    <property type="entry name" value="Transpos_assoc"/>
    <property type="match status" value="1"/>
</dbReference>
<evidence type="ECO:0000259" key="2">
    <source>
        <dbReference type="Pfam" id="PF13952"/>
    </source>
</evidence>
<evidence type="ECO:0000313" key="6">
    <source>
        <dbReference type="Proteomes" id="UP001234989"/>
    </source>
</evidence>
<dbReference type="Proteomes" id="UP001234989">
    <property type="component" value="Chromosome 1"/>
</dbReference>
<feature type="region of interest" description="Disordered" evidence="1">
    <location>
        <begin position="1050"/>
        <end position="1084"/>
    </location>
</feature>
<evidence type="ECO:0000256" key="1">
    <source>
        <dbReference type="SAM" id="MobiDB-lite"/>
    </source>
</evidence>
<feature type="domain" description="DUF4216" evidence="2">
    <location>
        <begin position="975"/>
        <end position="1047"/>
    </location>
</feature>
<gene>
    <name evidence="5" type="ORF">MTR67_002332</name>
</gene>
<protein>
    <submittedName>
        <fullName evidence="5">Uncharacterized protein</fullName>
    </submittedName>
</protein>
<evidence type="ECO:0000259" key="4">
    <source>
        <dbReference type="Pfam" id="PF13963"/>
    </source>
</evidence>
<sequence length="1084" mass="125443">MAPCKQWMQLSLDNRVDQAYLDGVQKFLDYAFQRSGKEAEIRCPCYKCCNTTLGTRETIDTHLKVYGIIQNYTFWYHHGEHLGELVSNSDDENDDEVEGYESEDEVHELLKDLFPNVDEAATHAGYEDVVEEEPNVEAKRFYNLLKDLEQPLYQNSKASKLSSLIKLLHIKSMGRWSNESFTMLLKMLKEELLPNGADLPNSYYEAKKIIRDLGLSYNKIDACTNDCMLYWKDDSLLDSCKICGASRWKMNKHTRETRNKKGKKIASKSLRYFPLKARLQRLFMSTKTSSLMTWHKDERINDGIMRHPADSMAWKSFDELHPSFAIEPRNVRLGLASDGFQPFRNSKSSHSIWPVVLIPYNLPPWLCMKQENFILSMLIPGPNGPGDAIDTYLQLLIEELKELWEVGIETFDASTKQNFKLHASLLWTINDFPAYGNLSGWSTKGKLACPSCNKNTSSIRLTNCKKQCFMGHRRYLPKDHRWRNDKKLFDNTIEKRLPPKTCSGIDILNQVQDLEGQPLTKDPKKKRKISHEKRKDNWNKKSIFFELPYWKSLLLRHNLDVMHIEKNICDNIMGTIMNVKGKTKDTIKTRLDLKEMNIRPELHPIPRGEKVEVPTACYTLSPEDKHKLCLFLKNLKVPDGFSSNISQCVNLKDHKISGLKSHDCHVLLQHILPLAFRGMLPKEVCEPLIELSIFFCVLGAKELRINDLKHIEAQIPIILCKLEKVFPHSFFDVMVHLPIHLAGEAEIAGPIHYRWMYPIERWLFFFKSLIGNRACPEGSIAEGYIANECMTLCSRYLHRIDTKFNRPERNYDGGIKTSNGGLSIFCPPGKILGAKVPCELEANELEQAHIYILKNCDEVIPYLEYGQEFAQNHIVNAQNLSDAEWDREFIEWFKDRVAQLHKTDNSRLMEDLLSLSRGPTKYSTHSNGYIVNGYKFHVEDHDQMLRTQNCGVVVVGENDKNSENVDYYGILTDVIELQFISDRRVILFRCNWFDVYDKIKGIKRDEYDFVSVNPSRFLKTNEPFVLANQASQVFYASDNSNKGWHVVRKTQPRDSYEMGKQMDDEDVVVDLESPSQKKQKTTDQ</sequence>
<name>A0AAF0T5T4_SOLVR</name>
<dbReference type="InterPro" id="IPR025312">
    <property type="entry name" value="DUF4216"/>
</dbReference>
<dbReference type="Pfam" id="PF02992">
    <property type="entry name" value="Transposase_21"/>
    <property type="match status" value="1"/>
</dbReference>
<proteinExistence type="predicted"/>
<accession>A0AAF0T5T4</accession>
<dbReference type="InterPro" id="IPR004242">
    <property type="entry name" value="Transposase_21"/>
</dbReference>
<dbReference type="EMBL" id="CP133612">
    <property type="protein sequence ID" value="WMV08947.1"/>
    <property type="molecule type" value="Genomic_DNA"/>
</dbReference>
<feature type="compositionally biased region" description="Basic and acidic residues" evidence="1">
    <location>
        <begin position="1051"/>
        <end position="1062"/>
    </location>
</feature>
<evidence type="ECO:0000313" key="5">
    <source>
        <dbReference type="EMBL" id="WMV08947.1"/>
    </source>
</evidence>
<dbReference type="AlphaFoldDB" id="A0AAF0T5T4"/>
<dbReference type="InterPro" id="IPR025452">
    <property type="entry name" value="DUF4218"/>
</dbReference>
<dbReference type="InterPro" id="IPR029480">
    <property type="entry name" value="Transpos_assoc"/>
</dbReference>
<dbReference type="PANTHER" id="PTHR10775:SF158">
    <property type="entry name" value="TNP2-LIKE TRANSPOSON PROTEIN"/>
    <property type="match status" value="1"/>
</dbReference>